<reference evidence="1" key="2">
    <citation type="submission" date="2021-12" db="EMBL/GenBank/DDBJ databases">
        <title>Black yeast isolated from Biological Soil Crust.</title>
        <authorList>
            <person name="Kurbessoian T."/>
        </authorList>
    </citation>
    <scope>NUCLEOTIDE SEQUENCE</scope>
    <source>
        <strain evidence="1">CCFEE 5208</strain>
    </source>
</reference>
<gene>
    <name evidence="3" type="ORF">B0A54_01859</name>
    <name evidence="1" type="ORF">LTR82_003241</name>
    <name evidence="2" type="ORF">LTR91_009460</name>
</gene>
<keyword evidence="5" id="KW-1185">Reference proteome</keyword>
<reference evidence="3 4" key="1">
    <citation type="submission" date="2017-03" db="EMBL/GenBank/DDBJ databases">
        <title>Genomes of endolithic fungi from Antarctica.</title>
        <authorList>
            <person name="Coleine C."/>
            <person name="Masonjones S."/>
            <person name="Stajich J.E."/>
        </authorList>
    </citation>
    <scope>NUCLEOTIDE SEQUENCE [LARGE SCALE GENOMIC DNA]</scope>
    <source>
        <strain evidence="3 4">CCFEE 5311</strain>
    </source>
</reference>
<evidence type="ECO:0000313" key="4">
    <source>
        <dbReference type="Proteomes" id="UP000310066"/>
    </source>
</evidence>
<dbReference type="AlphaFoldDB" id="A0A4U0VEH9"/>
<evidence type="ECO:0000313" key="5">
    <source>
        <dbReference type="Proteomes" id="UP001175353"/>
    </source>
</evidence>
<name>A0A4U0VEH9_9PEZI</name>
<evidence type="ECO:0000313" key="2">
    <source>
        <dbReference type="EMBL" id="KAK0988938.1"/>
    </source>
</evidence>
<evidence type="ECO:0000313" key="1">
    <source>
        <dbReference type="EMBL" id="KAK0325704.1"/>
    </source>
</evidence>
<dbReference type="OrthoDB" id="5372935at2759"/>
<comment type="caution">
    <text evidence="3">The sequence shown here is derived from an EMBL/GenBank/DDBJ whole genome shotgun (WGS) entry which is preliminary data.</text>
</comment>
<dbReference type="Proteomes" id="UP000310066">
    <property type="component" value="Unassembled WGS sequence"/>
</dbReference>
<evidence type="ECO:0000313" key="3">
    <source>
        <dbReference type="EMBL" id="TKA47487.1"/>
    </source>
</evidence>
<dbReference type="Proteomes" id="UP001168146">
    <property type="component" value="Unassembled WGS sequence"/>
</dbReference>
<accession>A0A4U0VEH9</accession>
<reference evidence="2" key="3">
    <citation type="submission" date="2023-06" db="EMBL/GenBank/DDBJ databases">
        <title>Black Yeasts Isolated from many extreme environments.</title>
        <authorList>
            <person name="Coleine C."/>
            <person name="Stajich J.E."/>
            <person name="Selbmann L."/>
        </authorList>
    </citation>
    <scope>NUCLEOTIDE SEQUENCE</scope>
    <source>
        <strain evidence="2">CCFEE 5200</strain>
    </source>
</reference>
<dbReference type="EMBL" id="NAJP01000005">
    <property type="protein sequence ID" value="TKA47487.1"/>
    <property type="molecule type" value="Genomic_DNA"/>
</dbReference>
<dbReference type="InterPro" id="IPR038883">
    <property type="entry name" value="AN11006-like"/>
</dbReference>
<dbReference type="Proteomes" id="UP001175353">
    <property type="component" value="Unassembled WGS sequence"/>
</dbReference>
<dbReference type="PANTHER" id="PTHR42085">
    <property type="entry name" value="F-BOX DOMAIN-CONTAINING PROTEIN"/>
    <property type="match status" value="1"/>
</dbReference>
<sequence>MPKKRRPAMPVSNAIGFDDLAPEIRNEIYRLTVCSIEPLDISDIDIRNTPPRKLLIAQTTGRRPRLTTNLLRTSHQICAEAASILYGENVFEFHSEKPLYAFLETIGSFRKHLRHIRFGLIGNRARLCSALCLLAQANNFDSFECWFGTGTPLFWSDNDTQAMLPWSKALQDRANAAAGRKEALEIFKFEEYPLCPLTPWNTGPDQDRSAAQYKQWHSNVIASLRRALGSQ</sequence>
<dbReference type="EMBL" id="JASUXU010000006">
    <property type="protein sequence ID" value="KAK0325704.1"/>
    <property type="molecule type" value="Genomic_DNA"/>
</dbReference>
<protein>
    <submittedName>
        <fullName evidence="3">Uncharacterized protein</fullName>
    </submittedName>
</protein>
<dbReference type="EMBL" id="JAUJLE010000077">
    <property type="protein sequence ID" value="KAK0988938.1"/>
    <property type="molecule type" value="Genomic_DNA"/>
</dbReference>
<dbReference type="PANTHER" id="PTHR42085:SF8">
    <property type="entry name" value="F-BOX DOMAIN-CONTAINING PROTEIN"/>
    <property type="match status" value="1"/>
</dbReference>
<organism evidence="3 4">
    <name type="scientific">Friedmanniomyces endolithicus</name>
    <dbReference type="NCBI Taxonomy" id="329885"/>
    <lineage>
        <taxon>Eukaryota</taxon>
        <taxon>Fungi</taxon>
        <taxon>Dikarya</taxon>
        <taxon>Ascomycota</taxon>
        <taxon>Pezizomycotina</taxon>
        <taxon>Dothideomycetes</taxon>
        <taxon>Dothideomycetidae</taxon>
        <taxon>Mycosphaerellales</taxon>
        <taxon>Teratosphaeriaceae</taxon>
        <taxon>Friedmanniomyces</taxon>
    </lineage>
</organism>
<proteinExistence type="predicted"/>